<keyword evidence="3" id="KW-1185">Reference proteome</keyword>
<proteinExistence type="predicted"/>
<reference evidence="3" key="1">
    <citation type="journal article" date="2019" name="Int. J. Syst. Evol. Microbiol.">
        <title>The Global Catalogue of Microorganisms (GCM) 10K type strain sequencing project: providing services to taxonomists for standard genome sequencing and annotation.</title>
        <authorList>
            <consortium name="The Broad Institute Genomics Platform"/>
            <consortium name="The Broad Institute Genome Sequencing Center for Infectious Disease"/>
            <person name="Wu L."/>
            <person name="Ma J."/>
        </authorList>
    </citation>
    <scope>NUCLEOTIDE SEQUENCE [LARGE SCALE GENOMIC DNA]</scope>
    <source>
        <strain evidence="3">JCM 17494</strain>
    </source>
</reference>
<comment type="caution">
    <text evidence="2">The sequence shown here is derived from an EMBL/GenBank/DDBJ whole genome shotgun (WGS) entry which is preliminary data.</text>
</comment>
<name>A0ABP6ZYX5_9PSEU</name>
<dbReference type="EMBL" id="BAABBE010000001">
    <property type="protein sequence ID" value="GAA3618831.1"/>
    <property type="molecule type" value="Genomic_DNA"/>
</dbReference>
<feature type="region of interest" description="Disordered" evidence="1">
    <location>
        <begin position="61"/>
        <end position="96"/>
    </location>
</feature>
<evidence type="ECO:0000313" key="3">
    <source>
        <dbReference type="Proteomes" id="UP001500711"/>
    </source>
</evidence>
<accession>A0ABP6ZYX5</accession>
<evidence type="ECO:0000313" key="2">
    <source>
        <dbReference type="EMBL" id="GAA3618831.1"/>
    </source>
</evidence>
<gene>
    <name evidence="2" type="ORF">GCM10022267_01320</name>
</gene>
<dbReference type="Proteomes" id="UP001500711">
    <property type="component" value="Unassembled WGS sequence"/>
</dbReference>
<protein>
    <submittedName>
        <fullName evidence="2">Uncharacterized protein</fullName>
    </submittedName>
</protein>
<feature type="compositionally biased region" description="Basic and acidic residues" evidence="1">
    <location>
        <begin position="75"/>
        <end position="90"/>
    </location>
</feature>
<sequence>MVGRRWQQHHLRHADHLARHLGDRDQRRADDLLEVPLHSGGIGNAKDVGVELDVAFGVGQAQPDEGGHIPALGRSEVRAHLTHDPREARKAGRMAA</sequence>
<evidence type="ECO:0000256" key="1">
    <source>
        <dbReference type="SAM" id="MobiDB-lite"/>
    </source>
</evidence>
<organism evidence="2 3">
    <name type="scientific">Lentzea roselyniae</name>
    <dbReference type="NCBI Taxonomy" id="531940"/>
    <lineage>
        <taxon>Bacteria</taxon>
        <taxon>Bacillati</taxon>
        <taxon>Actinomycetota</taxon>
        <taxon>Actinomycetes</taxon>
        <taxon>Pseudonocardiales</taxon>
        <taxon>Pseudonocardiaceae</taxon>
        <taxon>Lentzea</taxon>
    </lineage>
</organism>